<reference evidence="2" key="1">
    <citation type="submission" date="2025-08" db="UniProtKB">
        <authorList>
            <consortium name="Ensembl"/>
        </authorList>
    </citation>
    <scope>IDENTIFICATION</scope>
</reference>
<dbReference type="SUPFAM" id="SSF46689">
    <property type="entry name" value="Homeodomain-like"/>
    <property type="match status" value="1"/>
</dbReference>
<dbReference type="InterPro" id="IPR009057">
    <property type="entry name" value="Homeodomain-like_sf"/>
</dbReference>
<dbReference type="Gene3D" id="1.10.10.60">
    <property type="entry name" value="Homeodomain-like"/>
    <property type="match status" value="1"/>
</dbReference>
<dbReference type="AlphaFoldDB" id="A0A8B9HTQ2"/>
<dbReference type="Pfam" id="PF13358">
    <property type="entry name" value="DDE_3"/>
    <property type="match status" value="1"/>
</dbReference>
<dbReference type="InterPro" id="IPR052338">
    <property type="entry name" value="Transposase_5"/>
</dbReference>
<evidence type="ECO:0000313" key="3">
    <source>
        <dbReference type="Proteomes" id="UP000694621"/>
    </source>
</evidence>
<dbReference type="InterPro" id="IPR038717">
    <property type="entry name" value="Tc1-like_DDE_dom"/>
</dbReference>
<dbReference type="Pfam" id="PF13384">
    <property type="entry name" value="HTH_23"/>
    <property type="match status" value="1"/>
</dbReference>
<proteinExistence type="predicted"/>
<dbReference type="GO" id="GO:0003676">
    <property type="term" value="F:nucleic acid binding"/>
    <property type="evidence" value="ECO:0007669"/>
    <property type="project" value="InterPro"/>
</dbReference>
<dbReference type="PANTHER" id="PTHR23022">
    <property type="entry name" value="TRANSPOSABLE ELEMENT-RELATED"/>
    <property type="match status" value="1"/>
</dbReference>
<evidence type="ECO:0000259" key="1">
    <source>
        <dbReference type="Pfam" id="PF13358"/>
    </source>
</evidence>
<sequence length="310" mass="35607">MDKQRDLSTGIVAQIQALHQQGLTQTKIAEQLGISQSSVCKALKKNCSKRTNCSGVRKTSARDNKQLRKITVSNWFKSTSELTDLWNKQTAVKPMLNKKQMEKRLKWAKEHGEWTAEDWQKVVFSDESRFCISFGDQGPRVWRRGGETYNHECVKRSVKFPQSVMVWGCMSARGVGKLCFLKKTVNAAVYQDVLETFLIPTVEEQFGEKDFIFQQDLAPAHAAKSTKDWFTKKQLEVLAWPANSPDLNVIENLWAIVKWKIRDRNPTTLDQLKQNIATAWEAVSAETCDKLVKSMPRRLQAVIQHLYVMR</sequence>
<organism evidence="2 3">
    <name type="scientific">Astyanax mexicanus</name>
    <name type="common">Blind cave fish</name>
    <name type="synonym">Astyanax fasciatus mexicanus</name>
    <dbReference type="NCBI Taxonomy" id="7994"/>
    <lineage>
        <taxon>Eukaryota</taxon>
        <taxon>Metazoa</taxon>
        <taxon>Chordata</taxon>
        <taxon>Craniata</taxon>
        <taxon>Vertebrata</taxon>
        <taxon>Euteleostomi</taxon>
        <taxon>Actinopterygii</taxon>
        <taxon>Neopterygii</taxon>
        <taxon>Teleostei</taxon>
        <taxon>Ostariophysi</taxon>
        <taxon>Characiformes</taxon>
        <taxon>Characoidei</taxon>
        <taxon>Acestrorhamphidae</taxon>
        <taxon>Acestrorhamphinae</taxon>
        <taxon>Astyanax</taxon>
    </lineage>
</organism>
<dbReference type="Gene3D" id="3.30.420.10">
    <property type="entry name" value="Ribonuclease H-like superfamily/Ribonuclease H"/>
    <property type="match status" value="1"/>
</dbReference>
<accession>A0A8B9HTQ2</accession>
<dbReference type="Proteomes" id="UP000694621">
    <property type="component" value="Unplaced"/>
</dbReference>
<protein>
    <recommendedName>
        <fullName evidence="1">Tc1-like transposase DDE domain-containing protein</fullName>
    </recommendedName>
</protein>
<dbReference type="Ensembl" id="ENSAMXT00005019996.1">
    <property type="protein sequence ID" value="ENSAMXP00005018088.1"/>
    <property type="gene ID" value="ENSAMXG00005009435.1"/>
</dbReference>
<dbReference type="InterPro" id="IPR036397">
    <property type="entry name" value="RNaseH_sf"/>
</dbReference>
<feature type="domain" description="Tc1-like transposase DDE" evidence="1">
    <location>
        <begin position="122"/>
        <end position="273"/>
    </location>
</feature>
<dbReference type="PANTHER" id="PTHR23022:SF135">
    <property type="entry name" value="SI:DKEY-77F5.3"/>
    <property type="match status" value="1"/>
</dbReference>
<evidence type="ECO:0000313" key="2">
    <source>
        <dbReference type="Ensembl" id="ENSAMXP00005018088.1"/>
    </source>
</evidence>
<name>A0A8B9HTQ2_ASTMX</name>